<dbReference type="AlphaFoldDB" id="A0A0B6YPR9"/>
<dbReference type="EMBL" id="HACG01010901">
    <property type="protein sequence ID" value="CEK57766.1"/>
    <property type="molecule type" value="Transcribed_RNA"/>
</dbReference>
<proteinExistence type="predicted"/>
<organism evidence="1">
    <name type="scientific">Arion vulgaris</name>
    <dbReference type="NCBI Taxonomy" id="1028688"/>
    <lineage>
        <taxon>Eukaryota</taxon>
        <taxon>Metazoa</taxon>
        <taxon>Spiralia</taxon>
        <taxon>Lophotrochozoa</taxon>
        <taxon>Mollusca</taxon>
        <taxon>Gastropoda</taxon>
        <taxon>Heterobranchia</taxon>
        <taxon>Euthyneura</taxon>
        <taxon>Panpulmonata</taxon>
        <taxon>Eupulmonata</taxon>
        <taxon>Stylommatophora</taxon>
        <taxon>Helicina</taxon>
        <taxon>Arionoidea</taxon>
        <taxon>Arionidae</taxon>
        <taxon>Arion</taxon>
    </lineage>
</organism>
<evidence type="ECO:0000313" key="1">
    <source>
        <dbReference type="EMBL" id="CEK57766.1"/>
    </source>
</evidence>
<gene>
    <name evidence="1" type="primary">ORF31016</name>
</gene>
<accession>A0A0B6YPR9</accession>
<reference evidence="1" key="1">
    <citation type="submission" date="2014-12" db="EMBL/GenBank/DDBJ databases">
        <title>Insight into the proteome of Arion vulgaris.</title>
        <authorList>
            <person name="Aradska J."/>
            <person name="Bulat T."/>
            <person name="Smidak R."/>
            <person name="Sarate P."/>
            <person name="Gangsoo J."/>
            <person name="Sialana F."/>
            <person name="Bilban M."/>
            <person name="Lubec G."/>
        </authorList>
    </citation>
    <scope>NUCLEOTIDE SEQUENCE</scope>
    <source>
        <tissue evidence="1">Skin</tissue>
    </source>
</reference>
<sequence>NIAKLPARATGASSDDLFSRLKLRLAQSIWIDKAVDVRDMIRNNCFEYFGFTYQILLSAQEHSVNEALLDVDKVKERHELCGQFLDNSHQLKQKV</sequence>
<feature type="non-terminal residue" evidence="1">
    <location>
        <position position="1"/>
    </location>
</feature>
<feature type="non-terminal residue" evidence="1">
    <location>
        <position position="95"/>
    </location>
</feature>
<name>A0A0B6YPR9_9EUPU</name>
<protein>
    <submittedName>
        <fullName evidence="1">Uncharacterized protein</fullName>
    </submittedName>
</protein>